<name>A0AAW1RW70_9CHLO</name>
<proteinExistence type="predicted"/>
<reference evidence="2 3" key="1">
    <citation type="journal article" date="2024" name="Nat. Commun.">
        <title>Phylogenomics reveals the evolutionary origins of lichenization in chlorophyte algae.</title>
        <authorList>
            <person name="Puginier C."/>
            <person name="Libourel C."/>
            <person name="Otte J."/>
            <person name="Skaloud P."/>
            <person name="Haon M."/>
            <person name="Grisel S."/>
            <person name="Petersen M."/>
            <person name="Berrin J.G."/>
            <person name="Delaux P.M."/>
            <person name="Dal Grande F."/>
            <person name="Keller J."/>
        </authorList>
    </citation>
    <scope>NUCLEOTIDE SEQUENCE [LARGE SCALE GENOMIC DNA]</scope>
    <source>
        <strain evidence="2 3">SAG 2145</strain>
    </source>
</reference>
<dbReference type="Proteomes" id="UP001438707">
    <property type="component" value="Unassembled WGS sequence"/>
</dbReference>
<keyword evidence="1" id="KW-0175">Coiled coil</keyword>
<accession>A0AAW1RW70</accession>
<protein>
    <submittedName>
        <fullName evidence="2">Uncharacterized protein</fullName>
    </submittedName>
</protein>
<feature type="coiled-coil region" evidence="1">
    <location>
        <begin position="40"/>
        <end position="67"/>
    </location>
</feature>
<evidence type="ECO:0000313" key="3">
    <source>
        <dbReference type="Proteomes" id="UP001438707"/>
    </source>
</evidence>
<gene>
    <name evidence="2" type="ORF">WJX74_010918</name>
</gene>
<sequence>MVSANQECFFPSRDVQTIAQLEASALKLAESLSDISSGTATAALEAAEDLQRRVKVLEDRLQHSEFLPVFRDPIGRFRAFIARDMGYNSWPSLADGLMMEEDRQQRPVLQALQEVLEANSLDIKVWDDLKLVAAAGIGSFQQGKHINSLQALHIVRNHDIPKCLQHTKGSLDAAFLWLAKRGTAA</sequence>
<evidence type="ECO:0000256" key="1">
    <source>
        <dbReference type="SAM" id="Coils"/>
    </source>
</evidence>
<evidence type="ECO:0000313" key="2">
    <source>
        <dbReference type="EMBL" id="KAK9838062.1"/>
    </source>
</evidence>
<dbReference type="AlphaFoldDB" id="A0AAW1RW70"/>
<organism evidence="2 3">
    <name type="scientific">Apatococcus lobatus</name>
    <dbReference type="NCBI Taxonomy" id="904363"/>
    <lineage>
        <taxon>Eukaryota</taxon>
        <taxon>Viridiplantae</taxon>
        <taxon>Chlorophyta</taxon>
        <taxon>core chlorophytes</taxon>
        <taxon>Trebouxiophyceae</taxon>
        <taxon>Chlorellales</taxon>
        <taxon>Chlorellaceae</taxon>
        <taxon>Apatococcus</taxon>
    </lineage>
</organism>
<comment type="caution">
    <text evidence="2">The sequence shown here is derived from an EMBL/GenBank/DDBJ whole genome shotgun (WGS) entry which is preliminary data.</text>
</comment>
<keyword evidence="3" id="KW-1185">Reference proteome</keyword>
<dbReference type="EMBL" id="JALJOS010000006">
    <property type="protein sequence ID" value="KAK9838062.1"/>
    <property type="molecule type" value="Genomic_DNA"/>
</dbReference>